<dbReference type="Gene3D" id="1.10.510.10">
    <property type="entry name" value="Transferase(Phosphotransferase) domain 1"/>
    <property type="match status" value="1"/>
</dbReference>
<feature type="domain" description="Guanylate cyclase" evidence="15">
    <location>
        <begin position="1123"/>
        <end position="1253"/>
    </location>
</feature>
<sequence length="1511" mass="168835">MLKRRKKKTSIWGILHIQRLVGRCLLRSLTEVIQSRSECFLHVLSPTCIRWTRRLNIWSCALWILAFFTTHFVMTSTALLTTPQTLNLGILVAESCDAALNAKIDKLVAQAFQDVSVRIQQESGSAVTPLGFSYYLQSHCHLRDVVKNLDDIFGNASSHAILVLASSDLHASLVTMSDIYAKAYISLNSNLLVPSEGLALSLAPSYIQQAMIMSKLLDTYQWQTVHVIHANFKSFSEFAIYFYLRMTFYKFNVTLGNPVKSPVNASDAIPPLKEVGSSKVVLLLMDLADQLTFLAVASSLAMTRDHAFFTFTKSPYDVTYMSLVGMKADVTSQPQFFNDSSSDKVNIFSSVFVIAPSFPADSSRNSTPVFRRKRHLVEKAIPFPETPSSRQFEKQTTSLKFVSETLRQKRIRTISRTPSGETRPCVNSRSVEKMFNIETDTEHSVISRTFHSELRPTVSSSNSKNSPAYLPSVQTEVKSAFSSFVLARNTAPTQGRHDLDFFSVQSVDLQNKNNNFPPRTTTETLQRNIEAATKAKVDEDADSLIFASEEHFFGNSLMGHRLLASESSFKLRIKRDLESFKPSDLDVKAVYDVVYAVAYSVYKHLETSATTEIPQGQTFIQAVRNISFSGNSGEFIIDKDASVHYDFIVYDFNEKSKVLERRIFYAATSPFDWTFESIGEISWPEEIILEPDLCFKQLPNCNDGLKVPYIAAIVISAIVLVVVGIAAAFIFRRYWLNKEMTKGPNKVILSSEDLVFVLRKDMGKGSRILKSRATLLEKDNAPDLIRGSDPNRSMASINELSDYTETARYNGDLVHVKELDIKGFEMRSKLLTYIRMCRDLRHENLNPYVGFLADPLRPSIVMEYCSRGSLNDIIHNDDFKLDWDFKLSLLTDLVRGVRYLHSSALKFHGHITSKNCVIDSRFVLKITDYGISGIMERCKATLEFETRDLLWSAPELLRDLVLLQKGSEKGDLYAIAIIFQEVILRSEPYSTTGLTPEEIVKKLKKPPPLIRPSVTPQAAPPQFIQIMKQCWSEMPEMRPGIDEVYDQFKKLTGGKKANIVDTMFKMLEKYSTDLEDIVAERTMQLEEEKKKTDQLLFRMLPPTVAESLKMGRNVEAECFDEVTIYFSDIVGFTTISAMSTPMQVVDLLNDLYTMFDATINDHDVYKVETIGDAYMVVSGLPIRNGNRHAGEIGTLALVLLSQCGKFTIRHMPQVPLRLRIGLHTGSCVAGVVGLTMPRFCLFGDTVNTASRMESTGAAFRIHISETCKLALDVLGGYITEYRGQTELKGKGLHNTYWLVGKEGFDKELPEPPPVTGDTTHGLDSILGDIKLENMLNVTPHETLAKSISAPNFNNKCDIEHLDSHCQPSSGGCSSSSQATNVHDDHHSGAPNHHTSVVKADINITGRAPRNDSASDTLVEMMSEAEPPTASVLKNKHSESNDSGFGSERKHSHGNDSFSPAPQGGVASAGFIGVDKQRRTKTSVVSSSDVSLHTNYSMLVDLTDELTPVTEV</sequence>
<dbReference type="PROSITE" id="PS50011">
    <property type="entry name" value="PROTEIN_KINASE_DOM"/>
    <property type="match status" value="1"/>
</dbReference>
<evidence type="ECO:0000256" key="12">
    <source>
        <dbReference type="SAM" id="MobiDB-lite"/>
    </source>
</evidence>
<feature type="transmembrane region" description="Helical" evidence="13">
    <location>
        <begin position="709"/>
        <end position="731"/>
    </location>
</feature>
<evidence type="ECO:0000256" key="3">
    <source>
        <dbReference type="ARBA" id="ARBA00022692"/>
    </source>
</evidence>
<dbReference type="Pfam" id="PF01094">
    <property type="entry name" value="ANF_receptor"/>
    <property type="match status" value="2"/>
</dbReference>
<dbReference type="SMART" id="SM00044">
    <property type="entry name" value="CYCc"/>
    <property type="match status" value="1"/>
</dbReference>
<evidence type="ECO:0000256" key="6">
    <source>
        <dbReference type="ARBA" id="ARBA00022989"/>
    </source>
</evidence>
<organism evidence="16 17">
    <name type="scientific">Biomphalaria glabrata</name>
    <name type="common">Bloodfluke planorb</name>
    <name type="synonym">Freshwater snail</name>
    <dbReference type="NCBI Taxonomy" id="6526"/>
    <lineage>
        <taxon>Eukaryota</taxon>
        <taxon>Metazoa</taxon>
        <taxon>Spiralia</taxon>
        <taxon>Lophotrochozoa</taxon>
        <taxon>Mollusca</taxon>
        <taxon>Gastropoda</taxon>
        <taxon>Heterobranchia</taxon>
        <taxon>Euthyneura</taxon>
        <taxon>Panpulmonata</taxon>
        <taxon>Hygrophila</taxon>
        <taxon>Lymnaeoidea</taxon>
        <taxon>Planorbidae</taxon>
        <taxon>Biomphalaria</taxon>
    </lineage>
</organism>
<dbReference type="PROSITE" id="PS50125">
    <property type="entry name" value="GUANYLATE_CYCLASE_2"/>
    <property type="match status" value="1"/>
</dbReference>
<dbReference type="InterPro" id="IPR050401">
    <property type="entry name" value="Cyclic_nucleotide_synthase"/>
</dbReference>
<dbReference type="Gene3D" id="6.10.250.780">
    <property type="match status" value="1"/>
</dbReference>
<dbReference type="InterPro" id="IPR028082">
    <property type="entry name" value="Peripla_BP_I"/>
</dbReference>
<dbReference type="InterPro" id="IPR029787">
    <property type="entry name" value="Nucleotide_cyclase"/>
</dbReference>
<keyword evidence="4" id="KW-0732">Signal</keyword>
<dbReference type="Pfam" id="PF07714">
    <property type="entry name" value="PK_Tyr_Ser-Thr"/>
    <property type="match status" value="1"/>
</dbReference>
<evidence type="ECO:0000256" key="10">
    <source>
        <dbReference type="RuleBase" id="RU000405"/>
    </source>
</evidence>
<dbReference type="GO" id="GO:0004383">
    <property type="term" value="F:guanylate cyclase activity"/>
    <property type="evidence" value="ECO:0007669"/>
    <property type="project" value="UniProtKB-EC"/>
</dbReference>
<feature type="region of interest" description="Disordered" evidence="12">
    <location>
        <begin position="1363"/>
        <end position="1467"/>
    </location>
</feature>
<keyword evidence="3 13" id="KW-0812">Transmembrane</keyword>
<dbReference type="GO" id="GO:0004672">
    <property type="term" value="F:protein kinase activity"/>
    <property type="evidence" value="ECO:0007669"/>
    <property type="project" value="InterPro"/>
</dbReference>
<keyword evidence="7 13" id="KW-0472">Membrane</keyword>
<evidence type="ECO:0000259" key="15">
    <source>
        <dbReference type="PROSITE" id="PS50125"/>
    </source>
</evidence>
<feature type="domain" description="Protein kinase" evidence="14">
    <location>
        <begin position="756"/>
        <end position="1051"/>
    </location>
</feature>
<dbReference type="SUPFAM" id="SSF56112">
    <property type="entry name" value="Protein kinase-like (PK-like)"/>
    <property type="match status" value="1"/>
</dbReference>
<keyword evidence="9 11" id="KW-0141">cGMP biosynthesis</keyword>
<evidence type="ECO:0000256" key="9">
    <source>
        <dbReference type="ARBA" id="ARBA00023293"/>
    </source>
</evidence>
<accession>A0A9W2Z1E8</accession>
<keyword evidence="8 10" id="KW-0456">Lyase</keyword>
<feature type="compositionally biased region" description="Low complexity" evidence="12">
    <location>
        <begin position="1364"/>
        <end position="1377"/>
    </location>
</feature>
<protein>
    <recommendedName>
        <fullName evidence="2 11">Guanylate cyclase</fullName>
        <ecNumber evidence="2 11">4.6.1.2</ecNumber>
    </recommendedName>
</protein>
<dbReference type="SMART" id="SM00220">
    <property type="entry name" value="S_TKc"/>
    <property type="match status" value="1"/>
</dbReference>
<keyword evidence="6 13" id="KW-1133">Transmembrane helix</keyword>
<dbReference type="InterPro" id="IPR011009">
    <property type="entry name" value="Kinase-like_dom_sf"/>
</dbReference>
<dbReference type="Gene3D" id="3.40.50.2300">
    <property type="match status" value="1"/>
</dbReference>
<comment type="catalytic activity">
    <reaction evidence="11">
        <text>GTP = 3',5'-cyclic GMP + diphosphate</text>
        <dbReference type="Rhea" id="RHEA:13665"/>
        <dbReference type="ChEBI" id="CHEBI:33019"/>
        <dbReference type="ChEBI" id="CHEBI:37565"/>
        <dbReference type="ChEBI" id="CHEBI:57746"/>
        <dbReference type="EC" id="4.6.1.2"/>
    </reaction>
</comment>
<proteinExistence type="inferred from homology"/>
<dbReference type="SUPFAM" id="SSF55073">
    <property type="entry name" value="Nucleotide cyclase"/>
    <property type="match status" value="1"/>
</dbReference>
<dbReference type="GO" id="GO:0035556">
    <property type="term" value="P:intracellular signal transduction"/>
    <property type="evidence" value="ECO:0007669"/>
    <property type="project" value="InterPro"/>
</dbReference>
<dbReference type="Proteomes" id="UP001165740">
    <property type="component" value="Chromosome 15"/>
</dbReference>
<dbReference type="CDD" id="cd07302">
    <property type="entry name" value="CHD"/>
    <property type="match status" value="1"/>
</dbReference>
<dbReference type="PROSITE" id="PS00452">
    <property type="entry name" value="GUANYLATE_CYCLASE_1"/>
    <property type="match status" value="1"/>
</dbReference>
<dbReference type="GO" id="GO:0004016">
    <property type="term" value="F:adenylate cyclase activity"/>
    <property type="evidence" value="ECO:0007669"/>
    <property type="project" value="TreeGrafter"/>
</dbReference>
<dbReference type="RefSeq" id="XP_055868773.1">
    <property type="nucleotide sequence ID" value="XM_056012798.1"/>
</dbReference>
<dbReference type="InterPro" id="IPR011645">
    <property type="entry name" value="HNOB_dom_associated"/>
</dbReference>
<dbReference type="Gene3D" id="3.30.70.1230">
    <property type="entry name" value="Nucleotide cyclase"/>
    <property type="match status" value="1"/>
</dbReference>
<comment type="similarity">
    <text evidence="10">Belongs to the adenylyl cyclase class-4/guanylyl cyclase family.</text>
</comment>
<dbReference type="GeneID" id="106062536"/>
<evidence type="ECO:0000256" key="8">
    <source>
        <dbReference type="ARBA" id="ARBA00023239"/>
    </source>
</evidence>
<gene>
    <name evidence="17" type="primary">LOC106062536</name>
</gene>
<dbReference type="GO" id="GO:0005524">
    <property type="term" value="F:ATP binding"/>
    <property type="evidence" value="ECO:0007669"/>
    <property type="project" value="InterPro"/>
</dbReference>
<dbReference type="FunFam" id="1.10.510.10:FF:001933">
    <property type="entry name" value="Guanylate cyclase"/>
    <property type="match status" value="1"/>
</dbReference>
<dbReference type="InterPro" id="IPR001245">
    <property type="entry name" value="Ser-Thr/Tyr_kinase_cat_dom"/>
</dbReference>
<feature type="transmembrane region" description="Helical" evidence="13">
    <location>
        <begin position="55"/>
        <end position="74"/>
    </location>
</feature>
<evidence type="ECO:0000256" key="4">
    <source>
        <dbReference type="ARBA" id="ARBA00022729"/>
    </source>
</evidence>
<evidence type="ECO:0000256" key="2">
    <source>
        <dbReference type="ARBA" id="ARBA00012202"/>
    </source>
</evidence>
<dbReference type="GO" id="GO:0007168">
    <property type="term" value="P:receptor guanylyl cyclase signaling pathway"/>
    <property type="evidence" value="ECO:0007669"/>
    <property type="project" value="TreeGrafter"/>
</dbReference>
<comment type="subcellular location">
    <subcellularLocation>
        <location evidence="1">Membrane</location>
        <topology evidence="1">Single-pass type I membrane protein</topology>
    </subcellularLocation>
</comment>
<dbReference type="GO" id="GO:0005886">
    <property type="term" value="C:plasma membrane"/>
    <property type="evidence" value="ECO:0007669"/>
    <property type="project" value="TreeGrafter"/>
</dbReference>
<keyword evidence="16" id="KW-1185">Reference proteome</keyword>
<keyword evidence="5" id="KW-0547">Nucleotide-binding</keyword>
<dbReference type="Pfam" id="PF00211">
    <property type="entry name" value="Guanylate_cyc"/>
    <property type="match status" value="1"/>
</dbReference>
<evidence type="ECO:0000259" key="14">
    <source>
        <dbReference type="PROSITE" id="PS50011"/>
    </source>
</evidence>
<reference evidence="17" key="1">
    <citation type="submission" date="2025-08" db="UniProtKB">
        <authorList>
            <consortium name="RefSeq"/>
        </authorList>
    </citation>
    <scope>IDENTIFICATION</scope>
</reference>
<dbReference type="PANTHER" id="PTHR11920">
    <property type="entry name" value="GUANYLYL CYCLASE"/>
    <property type="match status" value="1"/>
</dbReference>
<dbReference type="GO" id="GO:0001653">
    <property type="term" value="F:peptide receptor activity"/>
    <property type="evidence" value="ECO:0007669"/>
    <property type="project" value="TreeGrafter"/>
</dbReference>
<dbReference type="Pfam" id="PF07701">
    <property type="entry name" value="HNOBA"/>
    <property type="match status" value="1"/>
</dbReference>
<dbReference type="InterPro" id="IPR001054">
    <property type="entry name" value="A/G_cyclase"/>
</dbReference>
<dbReference type="SUPFAM" id="SSF53822">
    <property type="entry name" value="Periplasmic binding protein-like I"/>
    <property type="match status" value="2"/>
</dbReference>
<evidence type="ECO:0000256" key="1">
    <source>
        <dbReference type="ARBA" id="ARBA00004479"/>
    </source>
</evidence>
<evidence type="ECO:0000256" key="13">
    <source>
        <dbReference type="SAM" id="Phobius"/>
    </source>
</evidence>
<evidence type="ECO:0000256" key="11">
    <source>
        <dbReference type="RuleBase" id="RU003431"/>
    </source>
</evidence>
<dbReference type="InterPro" id="IPR018297">
    <property type="entry name" value="A/G_cyclase_CS"/>
</dbReference>
<dbReference type="InterPro" id="IPR000719">
    <property type="entry name" value="Prot_kinase_dom"/>
</dbReference>
<dbReference type="FunFam" id="3.30.70.1230:FF:000013">
    <property type="entry name" value="Guanylate cyclase"/>
    <property type="match status" value="1"/>
</dbReference>
<evidence type="ECO:0000256" key="7">
    <source>
        <dbReference type="ARBA" id="ARBA00023136"/>
    </source>
</evidence>
<evidence type="ECO:0000313" key="16">
    <source>
        <dbReference type="Proteomes" id="UP001165740"/>
    </source>
</evidence>
<evidence type="ECO:0000256" key="5">
    <source>
        <dbReference type="ARBA" id="ARBA00022741"/>
    </source>
</evidence>
<dbReference type="OrthoDB" id="1890790at2759"/>
<evidence type="ECO:0000313" key="17">
    <source>
        <dbReference type="RefSeq" id="XP_055868773.1"/>
    </source>
</evidence>
<dbReference type="PANTHER" id="PTHR11920:SF462">
    <property type="entry name" value="GUANYLATE CYCLASE"/>
    <property type="match status" value="1"/>
</dbReference>
<dbReference type="EC" id="4.6.1.2" evidence="2 11"/>
<name>A0A9W2Z1E8_BIOGL</name>
<dbReference type="InterPro" id="IPR001828">
    <property type="entry name" value="ANF_lig-bd_rcpt"/>
</dbReference>